<name>A0A2V4E6L1_9GAMM</name>
<organism evidence="1 2">
    <name type="scientific">Gilliamella apis</name>
    <dbReference type="NCBI Taxonomy" id="1970738"/>
    <lineage>
        <taxon>Bacteria</taxon>
        <taxon>Pseudomonadati</taxon>
        <taxon>Pseudomonadota</taxon>
        <taxon>Gammaproteobacteria</taxon>
        <taxon>Orbales</taxon>
        <taxon>Orbaceae</taxon>
        <taxon>Gilliamella</taxon>
    </lineage>
</organism>
<dbReference type="EMBL" id="QGLO01000011">
    <property type="protein sequence ID" value="PXY88442.1"/>
    <property type="molecule type" value="Genomic_DNA"/>
</dbReference>
<keyword evidence="2" id="KW-1185">Reference proteome</keyword>
<dbReference type="InterPro" id="IPR041895">
    <property type="entry name" value="ArdA_dom1"/>
</dbReference>
<dbReference type="InterPro" id="IPR009899">
    <property type="entry name" value="ArdA"/>
</dbReference>
<accession>A0A2V4E6L1</accession>
<comment type="caution">
    <text evidence="1">The sequence shown here is derived from an EMBL/GenBank/DDBJ whole genome shotgun (WGS) entry which is preliminary data.</text>
</comment>
<gene>
    <name evidence="1" type="ORF">DKK78_11870</name>
</gene>
<dbReference type="InterPro" id="IPR041893">
    <property type="entry name" value="ArdA_dom3"/>
</dbReference>
<dbReference type="Gene3D" id="1.10.10.1190">
    <property type="entry name" value="Antirestriction protein ArdA, domain 3"/>
    <property type="match status" value="1"/>
</dbReference>
<proteinExistence type="predicted"/>
<evidence type="ECO:0000313" key="2">
    <source>
        <dbReference type="Proteomes" id="UP000247673"/>
    </source>
</evidence>
<dbReference type="Gene3D" id="3.10.20.480">
    <property type="entry name" value="Antirestriction protein ArdA, domain 1"/>
    <property type="match status" value="1"/>
</dbReference>
<reference evidence="1 2" key="1">
    <citation type="submission" date="2018-05" db="EMBL/GenBank/DDBJ databases">
        <title>Reference genomes for bee gut microbiota database.</title>
        <authorList>
            <person name="Ellegaard K.M."/>
        </authorList>
    </citation>
    <scope>NUCLEOTIDE SEQUENCE [LARGE SCALE GENOMIC DNA]</scope>
    <source>
        <strain evidence="1 2">ESL0172</strain>
    </source>
</reference>
<dbReference type="Proteomes" id="UP000247673">
    <property type="component" value="Unassembled WGS sequence"/>
</dbReference>
<sequence length="225" mass="25565">MQTLPNVSSYPESTAVGSGTISVFVTNLGKYNEGELVGEWLALPTTSEQVKQCFQRIGIDGINYDEYFLTDYESTVYGVSNYISEHSNLDELNYLACKLDELSHDEMEIYEAVIDVGDYVNSITDLINLSDNLDCFQSLSNISDEYDLGFYWIAESGCYSLKELGNLSNYFDYERYGHDITLEQNGTFYSGNYIYYTGETFSSDYDGESIPEEYCVLTEPNDFDD</sequence>
<dbReference type="AlphaFoldDB" id="A0A2V4E6L1"/>
<dbReference type="RefSeq" id="WP_110448781.1">
    <property type="nucleotide sequence ID" value="NZ_CP132381.1"/>
</dbReference>
<dbReference type="OrthoDB" id="944647at2"/>
<protein>
    <submittedName>
        <fullName evidence="1">Antirestriction protein ArdA</fullName>
    </submittedName>
</protein>
<evidence type="ECO:0000313" key="1">
    <source>
        <dbReference type="EMBL" id="PXY88442.1"/>
    </source>
</evidence>
<dbReference type="Pfam" id="PF07275">
    <property type="entry name" value="ArdA"/>
    <property type="match status" value="1"/>
</dbReference>